<feature type="transmembrane region" description="Helical" evidence="6">
    <location>
        <begin position="214"/>
        <end position="232"/>
    </location>
</feature>
<comment type="subcellular location">
    <subcellularLocation>
        <location evidence="1">Cell membrane</location>
        <topology evidence="1">Multi-pass membrane protein</topology>
    </subcellularLocation>
</comment>
<dbReference type="EMBL" id="CP041345">
    <property type="protein sequence ID" value="QKG79604.1"/>
    <property type="molecule type" value="Genomic_DNA"/>
</dbReference>
<dbReference type="InterPro" id="IPR018385">
    <property type="entry name" value="C4_dicarb_anaerob_car-like"/>
</dbReference>
<proteinExistence type="predicted"/>
<protein>
    <submittedName>
        <fullName evidence="7">YfcC family protein</fullName>
    </submittedName>
</protein>
<evidence type="ECO:0000256" key="5">
    <source>
        <dbReference type="ARBA" id="ARBA00023136"/>
    </source>
</evidence>
<dbReference type="Pfam" id="PF03606">
    <property type="entry name" value="DcuC"/>
    <property type="match status" value="2"/>
</dbReference>
<feature type="transmembrane region" description="Helical" evidence="6">
    <location>
        <begin position="327"/>
        <end position="347"/>
    </location>
</feature>
<evidence type="ECO:0000256" key="6">
    <source>
        <dbReference type="SAM" id="Phobius"/>
    </source>
</evidence>
<evidence type="ECO:0000256" key="3">
    <source>
        <dbReference type="ARBA" id="ARBA00022692"/>
    </source>
</evidence>
<feature type="transmembrane region" description="Helical" evidence="6">
    <location>
        <begin position="178"/>
        <end position="202"/>
    </location>
</feature>
<keyword evidence="2" id="KW-1003">Cell membrane</keyword>
<gene>
    <name evidence="7" type="ORF">FHG85_04785</name>
</gene>
<dbReference type="Proteomes" id="UP000500961">
    <property type="component" value="Chromosome"/>
</dbReference>
<dbReference type="InterPro" id="IPR051679">
    <property type="entry name" value="DASS-Related_Transporters"/>
</dbReference>
<sequence>MAQEKKKREFPHTYVIIFALIVFAAILTWFVPGGEFAREIKNVNGIDREVIVPGSFHKVDNQPQTWQVFTSIFQGMKRTYDIIFYILMIGGAFWLLNESKALDVAILSFLNFTKRLERFKPLKIIGVDNIVITLIMICFSFFGAVIGMSEETIAFVVIFVPLAISMGYDSIVGISLCFLGAGLGFASALLNPFTIGIAQGLSGIKLFSGIEYRFIIWVVINTIGIGYVLWYARRIKKNPKLSPVYEIDEYWRHKAAHEDNGTKTKPGKSAWATFISLGIVFALFSFYYPVSHLVIGQSSISVPIIPIATVVWFVVGILALRHSVQLFIVNILLFTIVFLIVGVMGYGWYIKEIATLFLVMGLTAGIAFGKSANELAKSFIAGAKDIMSAALVVGLASGIVVILEQGRIIDSLLNYSAEAMMGYGKVTSMAIMYVFYNLLNLVIASGSAKAALTIPLMSQFSDLIGISRQTTVTVYQLGGGFTNLITPTSGVMVGVLSIARIPYNKWFKWFLPLMIILIIVGFLLLLPTLFVPLSGF</sequence>
<keyword evidence="3 6" id="KW-0812">Transmembrane</keyword>
<feature type="transmembrane region" description="Helical" evidence="6">
    <location>
        <begin position="270"/>
        <end position="288"/>
    </location>
</feature>
<feature type="transmembrane region" description="Helical" evidence="6">
    <location>
        <begin position="423"/>
        <end position="443"/>
    </location>
</feature>
<dbReference type="PANTHER" id="PTHR43652:SF2">
    <property type="entry name" value="BASIC AMINO ACID ANTIPORTER YFCC-RELATED"/>
    <property type="match status" value="1"/>
</dbReference>
<evidence type="ECO:0000313" key="8">
    <source>
        <dbReference type="Proteomes" id="UP000500961"/>
    </source>
</evidence>
<keyword evidence="4 6" id="KW-1133">Transmembrane helix</keyword>
<dbReference type="AlphaFoldDB" id="A0A7D4BZA3"/>
<feature type="transmembrane region" description="Helical" evidence="6">
    <location>
        <begin position="353"/>
        <end position="373"/>
    </location>
</feature>
<dbReference type="PANTHER" id="PTHR43652">
    <property type="entry name" value="BASIC AMINO ACID ANTIPORTER YFCC-RELATED"/>
    <property type="match status" value="1"/>
</dbReference>
<accession>A0A7D4BZA3</accession>
<feature type="transmembrane region" description="Helical" evidence="6">
    <location>
        <begin position="152"/>
        <end position="171"/>
    </location>
</feature>
<dbReference type="GO" id="GO:0005886">
    <property type="term" value="C:plasma membrane"/>
    <property type="evidence" value="ECO:0007669"/>
    <property type="project" value="UniProtKB-SubCell"/>
</dbReference>
<feature type="transmembrane region" description="Helical" evidence="6">
    <location>
        <begin position="12"/>
        <end position="31"/>
    </location>
</feature>
<keyword evidence="5 6" id="KW-0472">Membrane</keyword>
<feature type="transmembrane region" description="Helical" evidence="6">
    <location>
        <begin position="509"/>
        <end position="530"/>
    </location>
</feature>
<feature type="transmembrane region" description="Helical" evidence="6">
    <location>
        <begin position="300"/>
        <end position="320"/>
    </location>
</feature>
<evidence type="ECO:0000256" key="2">
    <source>
        <dbReference type="ARBA" id="ARBA00022475"/>
    </source>
</evidence>
<dbReference type="RefSeq" id="WP_173073502.1">
    <property type="nucleotide sequence ID" value="NZ_CP041345.1"/>
</dbReference>
<evidence type="ECO:0000313" key="7">
    <source>
        <dbReference type="EMBL" id="QKG79604.1"/>
    </source>
</evidence>
<name>A0A7D4BZA3_9BACT</name>
<feature type="transmembrane region" description="Helical" evidence="6">
    <location>
        <begin position="82"/>
        <end position="112"/>
    </location>
</feature>
<organism evidence="7 8">
    <name type="scientific">Tenuifilum thalassicum</name>
    <dbReference type="NCBI Taxonomy" id="2590900"/>
    <lineage>
        <taxon>Bacteria</taxon>
        <taxon>Pseudomonadati</taxon>
        <taxon>Bacteroidota</taxon>
        <taxon>Bacteroidia</taxon>
        <taxon>Bacteroidales</taxon>
        <taxon>Tenuifilaceae</taxon>
        <taxon>Tenuifilum</taxon>
    </lineage>
</organism>
<feature type="transmembrane region" description="Helical" evidence="6">
    <location>
        <begin position="124"/>
        <end position="146"/>
    </location>
</feature>
<feature type="transmembrane region" description="Helical" evidence="6">
    <location>
        <begin position="385"/>
        <end position="403"/>
    </location>
</feature>
<reference evidence="7 8" key="1">
    <citation type="submission" date="2019-07" db="EMBL/GenBank/DDBJ databases">
        <title>Thalassofilum flectens gen. nov., sp. nov., a novel moderate thermophilic anaerobe from a shallow sea hot spring in Kunashir Island (Russia), representing a new family in the order Bacteroidales, and proposal of Thalassofilacea fam. nov.</title>
        <authorList>
            <person name="Kochetkova T.V."/>
            <person name="Podosokorskaya O.A."/>
            <person name="Novikov A."/>
            <person name="Elcheninov A.G."/>
            <person name="Toshchakov S.V."/>
            <person name="Kublanov I.V."/>
        </authorList>
    </citation>
    <scope>NUCLEOTIDE SEQUENCE [LARGE SCALE GENOMIC DNA]</scope>
    <source>
        <strain evidence="7 8">38-H</strain>
    </source>
</reference>
<evidence type="ECO:0000256" key="4">
    <source>
        <dbReference type="ARBA" id="ARBA00022989"/>
    </source>
</evidence>
<keyword evidence="8" id="KW-1185">Reference proteome</keyword>
<dbReference type="KEGG" id="ttz:FHG85_04785"/>
<evidence type="ECO:0000256" key="1">
    <source>
        <dbReference type="ARBA" id="ARBA00004651"/>
    </source>
</evidence>